<dbReference type="EMBL" id="HG793140">
    <property type="protein sequence ID" value="CRL22096.1"/>
    <property type="molecule type" value="Genomic_DNA"/>
</dbReference>
<protein>
    <submittedName>
        <fullName evidence="3">Str. FM013</fullName>
    </submittedName>
</protein>
<feature type="compositionally biased region" description="Acidic residues" evidence="1">
    <location>
        <begin position="140"/>
        <end position="152"/>
    </location>
</feature>
<evidence type="ECO:0000313" key="3">
    <source>
        <dbReference type="EMBL" id="CRL22096.1"/>
    </source>
</evidence>
<evidence type="ECO:0000256" key="1">
    <source>
        <dbReference type="SAM" id="MobiDB-lite"/>
    </source>
</evidence>
<dbReference type="Pfam" id="PF12898">
    <property type="entry name" value="Stc1"/>
    <property type="match status" value="1"/>
</dbReference>
<evidence type="ECO:0000313" key="4">
    <source>
        <dbReference type="Proteomes" id="UP000053732"/>
    </source>
</evidence>
<accession>A0A0G4P703</accession>
<keyword evidence="4" id="KW-1185">Reference proteome</keyword>
<feature type="region of interest" description="Disordered" evidence="1">
    <location>
        <begin position="220"/>
        <end position="276"/>
    </location>
</feature>
<dbReference type="STRING" id="1429867.A0A0G4P703"/>
<gene>
    <name evidence="3" type="ORF">PCAMFM013_S007g000077</name>
</gene>
<dbReference type="Proteomes" id="UP000053732">
    <property type="component" value="Unassembled WGS sequence"/>
</dbReference>
<feature type="domain" description="Stc1" evidence="2">
    <location>
        <begin position="35"/>
        <end position="118"/>
    </location>
</feature>
<feature type="compositionally biased region" description="Polar residues" evidence="1">
    <location>
        <begin position="155"/>
        <end position="164"/>
    </location>
</feature>
<proteinExistence type="predicted"/>
<organism evidence="3 4">
    <name type="scientific">Penicillium camemberti (strain FM 013)</name>
    <dbReference type="NCBI Taxonomy" id="1429867"/>
    <lineage>
        <taxon>Eukaryota</taxon>
        <taxon>Fungi</taxon>
        <taxon>Dikarya</taxon>
        <taxon>Ascomycota</taxon>
        <taxon>Pezizomycotina</taxon>
        <taxon>Eurotiomycetes</taxon>
        <taxon>Eurotiomycetidae</taxon>
        <taxon>Eurotiales</taxon>
        <taxon>Aspergillaceae</taxon>
        <taxon>Penicillium</taxon>
    </lineage>
</organism>
<name>A0A0G4P703_PENC3</name>
<sequence length="276" mass="30947">MPQRRRRLPISPFAQGYTPQMREAVDRMPIPNEIKCCVCKRRRPKSLYSNNQLSYLRQAMFDLGYSNLRDQQVAKCGPCTNAQVCEELCHRCGHYRAIDQFARNQRNRENPLCQPCMNYQMSLDPADQPLAITDKVVVENENEGEDEEEEVNSESAGRSGSVALSGSAGHPDSAKLSDSVGWLVSDQNYISPGQVLVLLMHILLLQESLEQGTERALVLHDDSTDSEDKDKRGGFARVKAHRGRQEPVPDPEPAPGWAPGTRKINDGTPWKGGRFL</sequence>
<feature type="compositionally biased region" description="Basic and acidic residues" evidence="1">
    <location>
        <begin position="220"/>
        <end position="233"/>
    </location>
</feature>
<reference evidence="3 4" key="1">
    <citation type="journal article" date="2014" name="Nat. Commun.">
        <title>Multiple recent horizontal transfers of a large genomic region in cheese making fungi.</title>
        <authorList>
            <person name="Cheeseman K."/>
            <person name="Ropars J."/>
            <person name="Renault P."/>
            <person name="Dupont J."/>
            <person name="Gouzy J."/>
            <person name="Branca A."/>
            <person name="Abraham A.L."/>
            <person name="Ceppi M."/>
            <person name="Conseiller E."/>
            <person name="Debuchy R."/>
            <person name="Malagnac F."/>
            <person name="Goarin A."/>
            <person name="Silar P."/>
            <person name="Lacoste S."/>
            <person name="Sallet E."/>
            <person name="Bensimon A."/>
            <person name="Giraud T."/>
            <person name="Brygoo Y."/>
        </authorList>
    </citation>
    <scope>NUCLEOTIDE SEQUENCE [LARGE SCALE GENOMIC DNA]</scope>
    <source>
        <strain evidence="4">FM 013</strain>
    </source>
</reference>
<feature type="region of interest" description="Disordered" evidence="1">
    <location>
        <begin position="140"/>
        <end position="172"/>
    </location>
</feature>
<evidence type="ECO:0000259" key="2">
    <source>
        <dbReference type="Pfam" id="PF12898"/>
    </source>
</evidence>
<dbReference type="InterPro" id="IPR024630">
    <property type="entry name" value="Stc1"/>
</dbReference>
<dbReference type="AlphaFoldDB" id="A0A0G4P703"/>